<dbReference type="PANTHER" id="PTHR30029:SF2">
    <property type="entry name" value="STAGE V SPORULATION PROTEIN R"/>
    <property type="match status" value="1"/>
</dbReference>
<dbReference type="InterPro" id="IPR057008">
    <property type="entry name" value="SpoVR-like_C"/>
</dbReference>
<dbReference type="OrthoDB" id="9784270at2"/>
<sequence length="518" mass="60598">MTLRKPIASGSDWNFDVLDTFEREIAKLADEYRLDTYPNQIEVITSEQMMDAYASVGMPVGYHHWSFGKQFLAVEQAYRRGQMGLAYELVINSDPCIAYLMEENTLMMQVLVMAHACYGHNSFFKGNYLFRTWTDASSIIDYLVFARKYVAECEERYGVQAVEQLLDACHALQNYGVDRYKRPSPISAAEEAQRQKEREAYLQAQVNTLWRTIPNLGESQAEEALPDDDDPLGLHHHQRYPPEPQENLLYFIEKNAPLLAPWQREIVRIVRKLAQYFYPQRQTQVMNEGWATFWHYTLMHRMFDDGLVDEGLMLEFLQSHTAVVNQPGFDSPYYSGINPYALGFAMFCDIKRICETPTDEDREWFPDTAGSDWLETLHFAMRNFKDESFIQQFLSPKVIRDLKLFNVIDDDQEEMLEVSAIHDERGYLRVREALSVQYALSVREPNIQVYSADIRGDRSLTLRHIQDRRRPLAKSVYPVMRHLHQLWGFAVRLESVEDGEVVRRYQWPLPDESRRESA</sequence>
<dbReference type="AlphaFoldDB" id="A0A1G9PMK5"/>
<name>A0A1G9PMK5_9GAMM</name>
<reference evidence="4" key="1">
    <citation type="submission" date="2016-10" db="EMBL/GenBank/DDBJ databases">
        <authorList>
            <person name="Varghese N."/>
            <person name="Submissions S."/>
        </authorList>
    </citation>
    <scope>NUCLEOTIDE SEQUENCE [LARGE SCALE GENOMIC DNA]</scope>
    <source>
        <strain evidence="4">AAP</strain>
    </source>
</reference>
<dbReference type="NCBIfam" id="NF008737">
    <property type="entry name" value="PRK11767.1"/>
    <property type="match status" value="1"/>
</dbReference>
<dbReference type="Pfam" id="PF04293">
    <property type="entry name" value="SpoVR"/>
    <property type="match status" value="1"/>
</dbReference>
<evidence type="ECO:0000313" key="4">
    <source>
        <dbReference type="Proteomes" id="UP000199107"/>
    </source>
</evidence>
<dbReference type="STRING" id="48727.SAMN05192555_108156"/>
<dbReference type="PANTHER" id="PTHR30029">
    <property type="entry name" value="STAGE V SPORULATION PROTEIN R"/>
    <property type="match status" value="1"/>
</dbReference>
<organism evidence="3 4">
    <name type="scientific">Franzmannia pantelleriensis</name>
    <dbReference type="NCBI Taxonomy" id="48727"/>
    <lineage>
        <taxon>Bacteria</taxon>
        <taxon>Pseudomonadati</taxon>
        <taxon>Pseudomonadota</taxon>
        <taxon>Gammaproteobacteria</taxon>
        <taxon>Oceanospirillales</taxon>
        <taxon>Halomonadaceae</taxon>
        <taxon>Franzmannia</taxon>
    </lineage>
</organism>
<keyword evidence="4" id="KW-1185">Reference proteome</keyword>
<gene>
    <name evidence="3" type="ORF">SAMN05192555_108156</name>
</gene>
<dbReference type="EMBL" id="FNGH01000008">
    <property type="protein sequence ID" value="SDM00058.1"/>
    <property type="molecule type" value="Genomic_DNA"/>
</dbReference>
<dbReference type="InterPro" id="IPR057270">
    <property type="entry name" value="Ycgb-like"/>
</dbReference>
<feature type="domain" description="SpoVR-like C-terminal" evidence="2">
    <location>
        <begin position="445"/>
        <end position="497"/>
    </location>
</feature>
<accession>A0A1G9PMK5</accession>
<dbReference type="InterPro" id="IPR056174">
    <property type="entry name" value="SpoVR_N"/>
</dbReference>
<dbReference type="RefSeq" id="WP_089658720.1">
    <property type="nucleotide sequence ID" value="NZ_FNGH01000008.1"/>
</dbReference>
<evidence type="ECO:0000313" key="3">
    <source>
        <dbReference type="EMBL" id="SDM00058.1"/>
    </source>
</evidence>
<proteinExistence type="predicted"/>
<evidence type="ECO:0000259" key="2">
    <source>
        <dbReference type="Pfam" id="PF24755"/>
    </source>
</evidence>
<dbReference type="Proteomes" id="UP000199107">
    <property type="component" value="Unassembled WGS sequence"/>
</dbReference>
<feature type="domain" description="SpoVR protein-like N-terminal" evidence="1">
    <location>
        <begin position="12"/>
        <end position="441"/>
    </location>
</feature>
<dbReference type="Pfam" id="PF24755">
    <property type="entry name" value="SpoVR_C"/>
    <property type="match status" value="1"/>
</dbReference>
<protein>
    <submittedName>
        <fullName evidence="3">Stage V sporulation protein SpoVR/YcgB, involved in spore cortex formation</fullName>
    </submittedName>
</protein>
<evidence type="ECO:0000259" key="1">
    <source>
        <dbReference type="Pfam" id="PF04293"/>
    </source>
</evidence>
<dbReference type="InterPro" id="IPR007390">
    <property type="entry name" value="Spore_V_R"/>
</dbReference>